<gene>
    <name evidence="6" type="primary">fimH</name>
    <name evidence="6" type="ORF">ZQ07_10890</name>
</gene>
<dbReference type="PANTHER" id="PTHR33420:SF31">
    <property type="entry name" value="TYPE 1 FIMBRIN D-MANNOSE SPECIFIC ADHESIN"/>
    <property type="match status" value="1"/>
</dbReference>
<dbReference type="InterPro" id="IPR008966">
    <property type="entry name" value="Adhesion_dom_sf"/>
</dbReference>
<proteinExistence type="inferred from homology"/>
<dbReference type="Proteomes" id="UP000885271">
    <property type="component" value="Unassembled WGS sequence"/>
</dbReference>
<feature type="non-terminal residue" evidence="6">
    <location>
        <position position="1"/>
    </location>
</feature>
<dbReference type="EMBL" id="RSQT01000013">
    <property type="protein sequence ID" value="MIQ21080.1"/>
    <property type="molecule type" value="Genomic_DNA"/>
</dbReference>
<evidence type="ECO:0000313" key="6">
    <source>
        <dbReference type="EMBL" id="MIQ21080.1"/>
    </source>
</evidence>
<dbReference type="SUPFAM" id="SSF49401">
    <property type="entry name" value="Bacterial adhesins"/>
    <property type="match status" value="1"/>
</dbReference>
<sequence length="107" mass="11361">QGVTPQTKTIAIKCTNVAAQAYLSMRLEAEKASGQAMVSDNPDLGFVVANSNGTPLTPNNLSSKIPFHLDDNAAARVGIRAWPISVTGNKPAEGPFTARGYLRVDYD</sequence>
<name>A0A657EK78_SALEN</name>
<evidence type="ECO:0000256" key="4">
    <source>
        <dbReference type="ARBA" id="ARBA00023263"/>
    </source>
</evidence>
<comment type="similarity">
    <text evidence="2">Belongs to the fimbrial protein family.</text>
</comment>
<accession>A0A657EK78</accession>
<dbReference type="GO" id="GO:0043709">
    <property type="term" value="P:cell adhesion involved in single-species biofilm formation"/>
    <property type="evidence" value="ECO:0007669"/>
    <property type="project" value="TreeGrafter"/>
</dbReference>
<dbReference type="PANTHER" id="PTHR33420">
    <property type="entry name" value="FIMBRIAL SUBUNIT ELFA-RELATED"/>
    <property type="match status" value="1"/>
</dbReference>
<dbReference type="GO" id="GO:0009289">
    <property type="term" value="C:pilus"/>
    <property type="evidence" value="ECO:0007669"/>
    <property type="project" value="UniProtKB-SubCell"/>
</dbReference>
<evidence type="ECO:0000256" key="2">
    <source>
        <dbReference type="ARBA" id="ARBA00006671"/>
    </source>
</evidence>
<dbReference type="InterPro" id="IPR000259">
    <property type="entry name" value="Adhesion_dom_fimbrial"/>
</dbReference>
<organism evidence="6">
    <name type="scientific">Salmonella enteritidis</name>
    <dbReference type="NCBI Taxonomy" id="149539"/>
    <lineage>
        <taxon>Bacteria</taxon>
        <taxon>Pseudomonadati</taxon>
        <taxon>Pseudomonadota</taxon>
        <taxon>Gammaproteobacteria</taxon>
        <taxon>Enterobacterales</taxon>
        <taxon>Enterobacteriaceae</taxon>
        <taxon>Salmonella</taxon>
    </lineage>
</organism>
<dbReference type="AlphaFoldDB" id="A0A657EK78"/>
<feature type="domain" description="Fimbrial-type adhesion" evidence="5">
    <location>
        <begin position="2"/>
        <end position="107"/>
    </location>
</feature>
<evidence type="ECO:0000259" key="5">
    <source>
        <dbReference type="Pfam" id="PF00419"/>
    </source>
</evidence>
<dbReference type="InterPro" id="IPR036937">
    <property type="entry name" value="Adhesion_dom_fimbrial_sf"/>
</dbReference>
<evidence type="ECO:0000256" key="1">
    <source>
        <dbReference type="ARBA" id="ARBA00004561"/>
    </source>
</evidence>
<dbReference type="Pfam" id="PF00419">
    <property type="entry name" value="Fimbrial"/>
    <property type="match status" value="1"/>
</dbReference>
<comment type="caution">
    <text evidence="6">The sequence shown here is derived from an EMBL/GenBank/DDBJ whole genome shotgun (WGS) entry which is preliminary data.</text>
</comment>
<reference evidence="6" key="1">
    <citation type="submission" date="2018-08" db="EMBL/GenBank/DDBJ databases">
        <authorList>
            <person name="Ashton P.M."/>
            <person name="Dallman T."/>
            <person name="Nair S."/>
            <person name="De Pinna E."/>
            <person name="Peters T."/>
            <person name="Grant K."/>
        </authorList>
    </citation>
    <scope>NUCLEOTIDE SEQUENCE [LARGE SCALE GENOMIC DNA]</scope>
    <source>
        <strain evidence="6">38306</strain>
    </source>
</reference>
<keyword evidence="4" id="KW-0281">Fimbrium</keyword>
<dbReference type="InterPro" id="IPR050263">
    <property type="entry name" value="Bact_Fimbrial_Adh_Pro"/>
</dbReference>
<comment type="subcellular location">
    <subcellularLocation>
        <location evidence="1">Fimbrium</location>
    </subcellularLocation>
</comment>
<evidence type="ECO:0000256" key="3">
    <source>
        <dbReference type="ARBA" id="ARBA00022729"/>
    </source>
</evidence>
<protein>
    <submittedName>
        <fullName evidence="6">Adhesin</fullName>
    </submittedName>
</protein>
<dbReference type="Gene3D" id="2.60.40.1090">
    <property type="entry name" value="Fimbrial-type adhesion domain"/>
    <property type="match status" value="1"/>
</dbReference>
<keyword evidence="3" id="KW-0732">Signal</keyword>